<dbReference type="Pfam" id="PF20050">
    <property type="entry name" value="DUF6452"/>
    <property type="match status" value="1"/>
</dbReference>
<accession>A0ABS3YK19</accession>
<evidence type="ECO:0000313" key="1">
    <source>
        <dbReference type="EMBL" id="MBO9154479.1"/>
    </source>
</evidence>
<dbReference type="PROSITE" id="PS51257">
    <property type="entry name" value="PROKAR_LIPOPROTEIN"/>
    <property type="match status" value="1"/>
</dbReference>
<proteinExistence type="predicted"/>
<reference evidence="2" key="1">
    <citation type="submission" date="2021-03" db="EMBL/GenBank/DDBJ databases">
        <title>Assistant Professor.</title>
        <authorList>
            <person name="Huq M.A."/>
        </authorList>
    </citation>
    <scope>NUCLEOTIDE SEQUENCE [LARGE SCALE GENOMIC DNA]</scope>
    <source>
        <strain evidence="2">MAH-28</strain>
    </source>
</reference>
<sequence length="156" mass="17728">MKYVMLIAVLVAVLTACDDDTKVCDLDTRTEARARFRYLNPNNNNVEKDTAFPKLTLFALGKDSIYAKRPGLTGMQFQLDRLTDSARYYFQTDSAKIADTLTFRYARQPKFISAGCGVVMYFNIDTVFSTTHVVKSVEITSKQVTEENENTIILHF</sequence>
<gene>
    <name evidence="1" type="ORF">J7I43_19795</name>
</gene>
<organism evidence="1 2">
    <name type="scientific">Chitinophaga chungangae</name>
    <dbReference type="NCBI Taxonomy" id="2821488"/>
    <lineage>
        <taxon>Bacteria</taxon>
        <taxon>Pseudomonadati</taxon>
        <taxon>Bacteroidota</taxon>
        <taxon>Chitinophagia</taxon>
        <taxon>Chitinophagales</taxon>
        <taxon>Chitinophagaceae</taxon>
        <taxon>Chitinophaga</taxon>
    </lineage>
</organism>
<comment type="caution">
    <text evidence="1">The sequence shown here is derived from an EMBL/GenBank/DDBJ whole genome shotgun (WGS) entry which is preliminary data.</text>
</comment>
<evidence type="ECO:0000313" key="2">
    <source>
        <dbReference type="Proteomes" id="UP000679126"/>
    </source>
</evidence>
<dbReference type="InterPro" id="IPR045607">
    <property type="entry name" value="DUF6452"/>
</dbReference>
<name>A0ABS3YK19_9BACT</name>
<protein>
    <submittedName>
        <fullName evidence="1">Uncharacterized protein</fullName>
    </submittedName>
</protein>
<dbReference type="RefSeq" id="WP_209147599.1">
    <property type="nucleotide sequence ID" value="NZ_JAGHKP010000004.1"/>
</dbReference>
<keyword evidence="2" id="KW-1185">Reference proteome</keyword>
<dbReference type="Proteomes" id="UP000679126">
    <property type="component" value="Unassembled WGS sequence"/>
</dbReference>
<dbReference type="EMBL" id="JAGHKP010000004">
    <property type="protein sequence ID" value="MBO9154479.1"/>
    <property type="molecule type" value="Genomic_DNA"/>
</dbReference>